<feature type="region of interest" description="Disordered" evidence="6">
    <location>
        <begin position="1736"/>
        <end position="1784"/>
    </location>
</feature>
<feature type="compositionally biased region" description="Acidic residues" evidence="6">
    <location>
        <begin position="411"/>
        <end position="427"/>
    </location>
</feature>
<feature type="compositionally biased region" description="Polar residues" evidence="6">
    <location>
        <begin position="1423"/>
        <end position="1433"/>
    </location>
</feature>
<feature type="compositionally biased region" description="Polar residues" evidence="6">
    <location>
        <begin position="2100"/>
        <end position="2109"/>
    </location>
</feature>
<feature type="compositionally biased region" description="Low complexity" evidence="6">
    <location>
        <begin position="907"/>
        <end position="918"/>
    </location>
</feature>
<proteinExistence type="inferred from homology"/>
<dbReference type="Gene3D" id="1.25.40.1030">
    <property type="match status" value="1"/>
</dbReference>
<feature type="compositionally biased region" description="Polar residues" evidence="6">
    <location>
        <begin position="826"/>
        <end position="840"/>
    </location>
</feature>
<feature type="region of interest" description="Disordered" evidence="6">
    <location>
        <begin position="499"/>
        <end position="709"/>
    </location>
</feature>
<gene>
    <name evidence="8" type="ORF">SARC_02150</name>
</gene>
<feature type="compositionally biased region" description="Polar residues" evidence="6">
    <location>
        <begin position="1148"/>
        <end position="1167"/>
    </location>
</feature>
<protein>
    <recommendedName>
        <fullName evidence="7">Sec16 Sec23-binding domain-containing protein</fullName>
    </recommendedName>
</protein>
<keyword evidence="4" id="KW-0256">Endoplasmic reticulum</keyword>
<evidence type="ECO:0000259" key="7">
    <source>
        <dbReference type="Pfam" id="PF12931"/>
    </source>
</evidence>
<dbReference type="InterPro" id="IPR024298">
    <property type="entry name" value="Sec16_Sec23-bd"/>
</dbReference>
<feature type="compositionally biased region" description="Polar residues" evidence="6">
    <location>
        <begin position="804"/>
        <end position="819"/>
    </location>
</feature>
<feature type="region of interest" description="Disordered" evidence="6">
    <location>
        <begin position="1"/>
        <end position="135"/>
    </location>
</feature>
<organism evidence="8 9">
    <name type="scientific">Sphaeroforma arctica JP610</name>
    <dbReference type="NCBI Taxonomy" id="667725"/>
    <lineage>
        <taxon>Eukaryota</taxon>
        <taxon>Ichthyosporea</taxon>
        <taxon>Ichthyophonida</taxon>
        <taxon>Sphaeroforma</taxon>
    </lineage>
</organism>
<dbReference type="PANTHER" id="PTHR13402">
    <property type="entry name" value="RGPR-RELATED"/>
    <property type="match status" value="1"/>
</dbReference>
<feature type="region of interest" description="Disordered" evidence="6">
    <location>
        <begin position="1401"/>
        <end position="1433"/>
    </location>
</feature>
<feature type="region of interest" description="Disordered" evidence="6">
    <location>
        <begin position="2305"/>
        <end position="2420"/>
    </location>
</feature>
<feature type="compositionally biased region" description="Polar residues" evidence="6">
    <location>
        <begin position="512"/>
        <end position="526"/>
    </location>
</feature>
<reference evidence="8 9" key="1">
    <citation type="submission" date="2011-02" db="EMBL/GenBank/DDBJ databases">
        <title>The Genome Sequence of Sphaeroforma arctica JP610.</title>
        <authorList>
            <consortium name="The Broad Institute Genome Sequencing Platform"/>
            <person name="Russ C."/>
            <person name="Cuomo C."/>
            <person name="Young S.K."/>
            <person name="Zeng Q."/>
            <person name="Gargeya S."/>
            <person name="Alvarado L."/>
            <person name="Berlin A."/>
            <person name="Chapman S.B."/>
            <person name="Chen Z."/>
            <person name="Freedman E."/>
            <person name="Gellesch M."/>
            <person name="Goldberg J."/>
            <person name="Griggs A."/>
            <person name="Gujja S."/>
            <person name="Heilman E."/>
            <person name="Heiman D."/>
            <person name="Howarth C."/>
            <person name="Mehta T."/>
            <person name="Neiman D."/>
            <person name="Pearson M."/>
            <person name="Roberts A."/>
            <person name="Saif S."/>
            <person name="Shea T."/>
            <person name="Shenoy N."/>
            <person name="Sisk P."/>
            <person name="Stolte C."/>
            <person name="Sykes S."/>
            <person name="White J."/>
            <person name="Yandava C."/>
            <person name="Burger G."/>
            <person name="Gray M.W."/>
            <person name="Holland P.W.H."/>
            <person name="King N."/>
            <person name="Lang F.B.F."/>
            <person name="Roger A.J."/>
            <person name="Ruiz-Trillo I."/>
            <person name="Haas B."/>
            <person name="Nusbaum C."/>
            <person name="Birren B."/>
        </authorList>
    </citation>
    <scope>NUCLEOTIDE SEQUENCE [LARGE SCALE GENOMIC DNA]</scope>
    <source>
        <strain evidence="8 9">JP610</strain>
    </source>
</reference>
<evidence type="ECO:0000256" key="6">
    <source>
        <dbReference type="SAM" id="MobiDB-lite"/>
    </source>
</evidence>
<feature type="compositionally biased region" description="Polar residues" evidence="6">
    <location>
        <begin position="2027"/>
        <end position="2040"/>
    </location>
</feature>
<evidence type="ECO:0000313" key="9">
    <source>
        <dbReference type="Proteomes" id="UP000054560"/>
    </source>
</evidence>
<dbReference type="GO" id="GO:0012507">
    <property type="term" value="C:ER to Golgi transport vesicle membrane"/>
    <property type="evidence" value="ECO:0007669"/>
    <property type="project" value="TreeGrafter"/>
</dbReference>
<dbReference type="GO" id="GO:0016192">
    <property type="term" value="P:vesicle-mediated transport"/>
    <property type="evidence" value="ECO:0007669"/>
    <property type="project" value="UniProtKB-KW"/>
</dbReference>
<feature type="compositionally biased region" description="Polar residues" evidence="6">
    <location>
        <begin position="76"/>
        <end position="107"/>
    </location>
</feature>
<feature type="compositionally biased region" description="Polar residues" evidence="6">
    <location>
        <begin position="1484"/>
        <end position="1494"/>
    </location>
</feature>
<evidence type="ECO:0000313" key="8">
    <source>
        <dbReference type="EMBL" id="KNC85666.1"/>
    </source>
</evidence>
<feature type="compositionally biased region" description="Basic and acidic residues" evidence="6">
    <location>
        <begin position="383"/>
        <end position="400"/>
    </location>
</feature>
<dbReference type="CDD" id="cd09233">
    <property type="entry name" value="ACE1-Sec16-like"/>
    <property type="match status" value="1"/>
</dbReference>
<dbReference type="PANTHER" id="PTHR13402:SF6">
    <property type="entry name" value="SECRETORY 16, ISOFORM I"/>
    <property type="match status" value="1"/>
</dbReference>
<feature type="region of interest" description="Disordered" evidence="6">
    <location>
        <begin position="1098"/>
        <end position="1222"/>
    </location>
</feature>
<feature type="compositionally biased region" description="Polar residues" evidence="6">
    <location>
        <begin position="756"/>
        <end position="775"/>
    </location>
</feature>
<feature type="compositionally biased region" description="Polar residues" evidence="6">
    <location>
        <begin position="944"/>
        <end position="963"/>
    </location>
</feature>
<feature type="compositionally biased region" description="Polar residues" evidence="6">
    <location>
        <begin position="578"/>
        <end position="606"/>
    </location>
</feature>
<comment type="subcellular location">
    <subcellularLocation>
        <location evidence="1">Endoplasmic reticulum</location>
    </subcellularLocation>
</comment>
<dbReference type="GO" id="GO:0007030">
    <property type="term" value="P:Golgi organization"/>
    <property type="evidence" value="ECO:0007669"/>
    <property type="project" value="TreeGrafter"/>
</dbReference>
<dbReference type="Pfam" id="PF12931">
    <property type="entry name" value="TPR_Sec16"/>
    <property type="match status" value="1"/>
</dbReference>
<evidence type="ECO:0000256" key="3">
    <source>
        <dbReference type="ARBA" id="ARBA00022448"/>
    </source>
</evidence>
<feature type="compositionally biased region" description="Polar residues" evidence="6">
    <location>
        <begin position="2383"/>
        <end position="2392"/>
    </location>
</feature>
<sequence length="2420" mass="251008">MSHTNSSSYFRPKNPNEADPFASFTSQNGQSNSNSSYPQTANSMFAPASAPAATANTSSYDTSDNAGGVGYPVYNSVLNNTSSMFGSTSTNVSSDSTMVQQPDHSVAQQQQQTPPPPPPQQTTQTQPINPSPSIQRKGMNLRAAMQRNTSTPTGPVLQGPPKASPTDSWHQLPPSAPKPQSPAKKSTSVNTHASNFVYGGMSENADGTLPNVFVPQQSQYMQQTQAQPQTAQGMFGGPPPVSNPNSFSAQENIYNQTSVMGTGSGSFFQASHTGVTPAVTNNSISMLGNAGAGSGNASGDVGGSFFDSFSKQLPASVVNRETDSPTDTSIGGDNILNSSSPDQTSMQGHMGNREPAISQAPLSADYSRPEAVAGGHPATSEATPEKDSGSVHDGGGDMNRHLSMQSVDTVFSDDGDDDDDDDDDSDEMTAVVGKSPMMPFMQPSTPTEAVRSIGETNVADNENRTTNQESSTPNAPHFDSTKVVAPPAPIAANLFSSGAPAASAQGDLAQDISRSSGSITENNPSAASIFRTSGPPPPMASGGLFNSEVATDYSDSQAAEEELTSASPAADVCRETSRQSTATSMESTPSDTQATASAESMFNTPSAGAYFTSAPPPFATDPQQSQYDAPSIGQPAPNQPAYNIGQLGANQSQETSRQTSDASMGSHAPTASSMFGVSPPPMASAVFASGPSGAVPESELEQTGTDNSAFNYSQSEQANVQNAELIGDSLRENPNPEKSVATQASTTNLAENQSLQADLGTENQPDTGSTVSEPSSPMPMFGAPPTANAHDSSGSAPPAALNTCDLSNGQAEASVGTTNPSPPPVTAQSFPPTADTALSTDQPSDVPEPPQPPSTVHAQPDSAHTAVEDNVSLTDTHHPTASGLFGAPPSNGDSGGLFSGAHPPVSEPVAQQPAVQEQAWPIATSESPAEQHPISASHMFSAGQSTGTSGMLISGTNSGTTFGASPMGPPPTQPETSGTQSHPADTSSRDHNQFSASHMFSTQPSPSASAFFTPGPPPVPSQSTQPDTLATAPHLETVGNIFTPTSPAQGSAIQAPSMSGYFNPGAPPVGMPTEQGEQAAAYADVKPTASVDMSLFGSQNSAAPPVDVQYGQPQAPATAASEPVGIQPSAPPMSEMQMQPPLMASGGSYENSPQAPDNATPQATLSGTAFGAQPPPTANALFAQDSSLSNAQAPPAQDMATEGTEPKDQPAETADRQAPAISTSHPSAAMMFGAPPPPTVGGFFNPTMPAGNAINRTEETASAPPPMAGGYFNPDASTVGTYTDSVAAAPPVEVTDMPEPSQTGVPGLPSLAQVQAFKQPQESSETNAQADGAFEHSAPVTDSSTANYEGFFGNGTEGGNQQAGEATEPTIINNVTRSQSTDFVPASLMVAGVSRTGSVVGQDVDTNSDKLDANKAPGAGTIPRSTELTQTGVSPATYPPPTLQHEHEHDSARGYGYGTATLTSSVHEFNSGDRDTQSGGGVVDSTTDARSNAPSMYVSDTTARRTIGRPAVPFVSFGFGGSVAVVNGRDAQVKVSSVGSITAQTKYYQALATFPGPLLPNTDPTAVLHFLQQKSNEAYPDNLIYDFLAFLVKNKGMGTQADNGGRTMSQDLVDLLITTDDESAFIGVKQSQSEALDQIGLQSSKRKQNTVARNTAMLKQITQLMTEGKQQDAVVLAVDEGMWACALAMSSHVDALVFHRVLLRYAIAEFPPRHPMLMLFVQYCEGVLGDEATEFAGQNSQGSAPETHSAHHRHTGSCDGMASGASARGRMSGDHNDNTSSDDTSGWRENLCMLLSNRDSADGNNAKNILRLGDRLLDSGHIHGAHVCFMCAGEEPAVLMPGARFTLIGKSFHDGDLHFPDCNIQLTEMYEYANALRNPRFTLPALQPFKLVHAARIADMGFVDQAVGPSEAIAKPAQWFRKMASGVEKLNAFMTTTLDDTDRPKGTTAAAVSEMRAASSSYSSSQIQDQADLVRPQPMYDPNAPPPPFIPVQNHATATPHMIAPAPPLHGQGHASPGQIFAPAPALTSTPANGAVSGSQPMPPLPSFSPAPPPSHFGAPPHALSLPQEPMHVDSSNTPSVAAKPFQSPVPATAMEGPPSTAQQTSPFQPQMPPHISHPSSPPPTATVGADGSPAMPHNINVPAQSFMPLVPPASQGLWAETSRYSATSMITNPASPHAHSCDALSANPATVVSPVDGTPQPPFMPVSGTKLMGSSLSALGFVPSPAPVQDQLSPKQHPTPQTLQQYEVEPTHEPLSAFNQSDHVGEPEHHQRHSVTQQRSEKAAETGGGVGGWFSSIKSWLPVVPQQTEEEDPWKQENTIKWDPVEKKWIDLAGGNEPEEEETAPAGPIAPPPMSSYLTAGDSGAPSSSASPAAMGAPTSPQSPAASQQLLGPTPAFPGTGASPTNKGRRQARYVPPPL</sequence>
<dbReference type="GO" id="GO:0070971">
    <property type="term" value="C:endoplasmic reticulum exit site"/>
    <property type="evidence" value="ECO:0007669"/>
    <property type="project" value="TreeGrafter"/>
</dbReference>
<evidence type="ECO:0000256" key="2">
    <source>
        <dbReference type="ARBA" id="ARBA00005927"/>
    </source>
</evidence>
<keyword evidence="9" id="KW-1185">Reference proteome</keyword>
<feature type="compositionally biased region" description="Pro residues" evidence="6">
    <location>
        <begin position="2041"/>
        <end position="2055"/>
    </location>
</feature>
<accession>A0A0L0G9W8</accession>
<feature type="compositionally biased region" description="Polar residues" evidence="6">
    <location>
        <begin position="648"/>
        <end position="675"/>
    </location>
</feature>
<feature type="compositionally biased region" description="Polar residues" evidence="6">
    <location>
        <begin position="1736"/>
        <end position="1746"/>
    </location>
</feature>
<dbReference type="EMBL" id="KQ241690">
    <property type="protein sequence ID" value="KNC85666.1"/>
    <property type="molecule type" value="Genomic_DNA"/>
</dbReference>
<evidence type="ECO:0000256" key="1">
    <source>
        <dbReference type="ARBA" id="ARBA00004240"/>
    </source>
</evidence>
<dbReference type="STRING" id="667725.A0A0L0G9W8"/>
<dbReference type="OrthoDB" id="8918678at2759"/>
<feature type="region of interest" description="Disordered" evidence="6">
    <location>
        <begin position="316"/>
        <end position="483"/>
    </location>
</feature>
<feature type="region of interest" description="Disordered" evidence="6">
    <location>
        <begin position="2258"/>
        <end position="2292"/>
    </location>
</feature>
<feature type="region of interest" description="Disordered" evidence="6">
    <location>
        <begin position="147"/>
        <end position="189"/>
    </location>
</feature>
<feature type="compositionally biased region" description="Polar residues" evidence="6">
    <location>
        <begin position="454"/>
        <end position="474"/>
    </location>
</feature>
<feature type="region of interest" description="Disordered" evidence="6">
    <location>
        <begin position="944"/>
        <end position="1028"/>
    </location>
</feature>
<feature type="region of interest" description="Disordered" evidence="6">
    <location>
        <begin position="1470"/>
        <end position="1494"/>
    </location>
</feature>
<feature type="compositionally biased region" description="Polar residues" evidence="6">
    <location>
        <begin position="993"/>
        <end position="1010"/>
    </location>
</feature>
<dbReference type="eggNOG" id="KOG1913">
    <property type="taxonomic scope" value="Eukaryota"/>
</dbReference>
<keyword evidence="5" id="KW-0931">ER-Golgi transport</keyword>
<comment type="similarity">
    <text evidence="2">Belongs to the SEC16 family.</text>
</comment>
<name>A0A0L0G9W8_9EUKA</name>
<feature type="compositionally biased region" description="Low complexity" evidence="6">
    <location>
        <begin position="26"/>
        <end position="59"/>
    </location>
</feature>
<dbReference type="GeneID" id="25902654"/>
<feature type="domain" description="Sec16 Sec23-binding" evidence="7">
    <location>
        <begin position="1661"/>
        <end position="1923"/>
    </location>
</feature>
<feature type="compositionally biased region" description="Basic and acidic residues" evidence="6">
    <location>
        <begin position="2314"/>
        <end position="2331"/>
    </location>
</feature>
<dbReference type="GO" id="GO:0070973">
    <property type="term" value="P:protein localization to endoplasmic reticulum exit site"/>
    <property type="evidence" value="ECO:0007669"/>
    <property type="project" value="TreeGrafter"/>
</dbReference>
<feature type="compositionally biased region" description="Basic and acidic residues" evidence="6">
    <location>
        <begin position="1204"/>
        <end position="1215"/>
    </location>
</feature>
<feature type="compositionally biased region" description="Polar residues" evidence="6">
    <location>
        <begin position="974"/>
        <end position="986"/>
    </location>
</feature>
<evidence type="ECO:0000256" key="4">
    <source>
        <dbReference type="ARBA" id="ARBA00022824"/>
    </source>
</evidence>
<feature type="compositionally biased region" description="Low complexity" evidence="6">
    <location>
        <begin position="2361"/>
        <end position="2381"/>
    </location>
</feature>
<feature type="region of interest" description="Disordered" evidence="6">
    <location>
        <begin position="2011"/>
        <end position="2141"/>
    </location>
</feature>
<dbReference type="Proteomes" id="UP000054560">
    <property type="component" value="Unassembled WGS sequence"/>
</dbReference>
<dbReference type="RefSeq" id="XP_014159568.1">
    <property type="nucleotide sequence ID" value="XM_014304093.1"/>
</dbReference>
<feature type="region of interest" description="Disordered" evidence="6">
    <location>
        <begin position="756"/>
        <end position="918"/>
    </location>
</feature>
<evidence type="ECO:0000256" key="5">
    <source>
        <dbReference type="ARBA" id="ARBA00022892"/>
    </source>
</evidence>
<keyword evidence="3" id="KW-0813">Transport</keyword>
<feature type="compositionally biased region" description="Polar residues" evidence="6">
    <location>
        <begin position="325"/>
        <end position="347"/>
    </location>
</feature>